<dbReference type="EMBL" id="JAVXUP010001985">
    <property type="protein sequence ID" value="KAK3006502.1"/>
    <property type="molecule type" value="Genomic_DNA"/>
</dbReference>
<organism evidence="2 4">
    <name type="scientific">Escallonia herrerae</name>
    <dbReference type="NCBI Taxonomy" id="1293975"/>
    <lineage>
        <taxon>Eukaryota</taxon>
        <taxon>Viridiplantae</taxon>
        <taxon>Streptophyta</taxon>
        <taxon>Embryophyta</taxon>
        <taxon>Tracheophyta</taxon>
        <taxon>Spermatophyta</taxon>
        <taxon>Magnoliopsida</taxon>
        <taxon>eudicotyledons</taxon>
        <taxon>Gunneridae</taxon>
        <taxon>Pentapetalae</taxon>
        <taxon>asterids</taxon>
        <taxon>campanulids</taxon>
        <taxon>Escalloniales</taxon>
        <taxon>Escalloniaceae</taxon>
        <taxon>Escallonia</taxon>
    </lineage>
</organism>
<sequence>MPEENNALLCNQTWSLVPATPLNAVGAWWIFKVQCNANGTIKHHKARLVVKGFNQKEVHDNYEYFSPIVKPSTVRTVPSLAVSCECPLKRLDDTKSLKKPEPLQQQTS</sequence>
<reference evidence="2" key="1">
    <citation type="submission" date="2022-12" db="EMBL/GenBank/DDBJ databases">
        <title>Draft genome assemblies for two species of Escallonia (Escalloniales).</title>
        <authorList>
            <person name="Chanderbali A."/>
            <person name="Dervinis C."/>
            <person name="Anghel I."/>
            <person name="Soltis D."/>
            <person name="Soltis P."/>
            <person name="Zapata F."/>
        </authorList>
    </citation>
    <scope>NUCLEOTIDE SEQUENCE</scope>
    <source>
        <strain evidence="2">UCBG64.0493</strain>
        <tissue evidence="2">Leaf</tissue>
    </source>
</reference>
<proteinExistence type="predicted"/>
<accession>A0AA88VDV2</accession>
<gene>
    <name evidence="3" type="ORF">RJ639_014847</name>
    <name evidence="2" type="ORF">RJ639_017041</name>
</gene>
<evidence type="ECO:0000259" key="1">
    <source>
        <dbReference type="Pfam" id="PF07727"/>
    </source>
</evidence>
<keyword evidence="4" id="KW-1185">Reference proteome</keyword>
<evidence type="ECO:0000313" key="4">
    <source>
        <dbReference type="Proteomes" id="UP001188597"/>
    </source>
</evidence>
<dbReference type="InterPro" id="IPR013103">
    <property type="entry name" value="RVT_2"/>
</dbReference>
<protein>
    <recommendedName>
        <fullName evidence="1">Reverse transcriptase Ty1/copia-type domain-containing protein</fullName>
    </recommendedName>
</protein>
<dbReference type="Proteomes" id="UP001188597">
    <property type="component" value="Unassembled WGS sequence"/>
</dbReference>
<feature type="domain" description="Reverse transcriptase Ty1/copia-type" evidence="1">
    <location>
        <begin position="11"/>
        <end position="92"/>
    </location>
</feature>
<dbReference type="Pfam" id="PF07727">
    <property type="entry name" value="RVT_2"/>
    <property type="match status" value="1"/>
</dbReference>
<dbReference type="EMBL" id="JAVXUP010001852">
    <property type="protein sequence ID" value="KAK3007523.1"/>
    <property type="molecule type" value="Genomic_DNA"/>
</dbReference>
<evidence type="ECO:0000313" key="3">
    <source>
        <dbReference type="EMBL" id="KAK3007523.1"/>
    </source>
</evidence>
<dbReference type="AlphaFoldDB" id="A0AA88VDV2"/>
<evidence type="ECO:0000313" key="2">
    <source>
        <dbReference type="EMBL" id="KAK3006502.1"/>
    </source>
</evidence>
<name>A0AA88VDV2_9ASTE</name>
<comment type="caution">
    <text evidence="2">The sequence shown here is derived from an EMBL/GenBank/DDBJ whole genome shotgun (WGS) entry which is preliminary data.</text>
</comment>